<evidence type="ECO:0000313" key="1">
    <source>
        <dbReference type="EMBL" id="PVH96097.1"/>
    </source>
</evidence>
<accession>A0A2V1DD76</accession>
<proteinExistence type="predicted"/>
<name>A0A2V1DD76_9PLEO</name>
<protein>
    <submittedName>
        <fullName evidence="1">Uncharacterized protein</fullName>
    </submittedName>
</protein>
<keyword evidence="2" id="KW-1185">Reference proteome</keyword>
<dbReference type="AlphaFoldDB" id="A0A2V1DD76"/>
<dbReference type="Proteomes" id="UP000244855">
    <property type="component" value="Unassembled WGS sequence"/>
</dbReference>
<organism evidence="1 2">
    <name type="scientific">Periconia macrospinosa</name>
    <dbReference type="NCBI Taxonomy" id="97972"/>
    <lineage>
        <taxon>Eukaryota</taxon>
        <taxon>Fungi</taxon>
        <taxon>Dikarya</taxon>
        <taxon>Ascomycota</taxon>
        <taxon>Pezizomycotina</taxon>
        <taxon>Dothideomycetes</taxon>
        <taxon>Pleosporomycetidae</taxon>
        <taxon>Pleosporales</taxon>
        <taxon>Massarineae</taxon>
        <taxon>Periconiaceae</taxon>
        <taxon>Periconia</taxon>
    </lineage>
</organism>
<dbReference type="EMBL" id="KZ805474">
    <property type="protein sequence ID" value="PVH96097.1"/>
    <property type="molecule type" value="Genomic_DNA"/>
</dbReference>
<gene>
    <name evidence="1" type="ORF">DM02DRAFT_632277</name>
</gene>
<sequence>MSFLWEGTILKSIQGRRVPGEYTVLPSSPEVSSQKFHVNRPEMSIDCEMALNQYLTGLTIENDIAFPGGTIGQGCFSSSHAAVLISDGVRVAWGNNHPVTCKIREAHVRQSVKKKKKREQRLQRAQVAQYKKVVHLYKDKVAEETCVTGEAANVARGERAKKAAGCARKKEAAQ</sequence>
<reference evidence="1 2" key="1">
    <citation type="journal article" date="2018" name="Sci. Rep.">
        <title>Comparative genomics provides insights into the lifestyle and reveals functional heterogeneity of dark septate endophytic fungi.</title>
        <authorList>
            <person name="Knapp D.G."/>
            <person name="Nemeth J.B."/>
            <person name="Barry K."/>
            <person name="Hainaut M."/>
            <person name="Henrissat B."/>
            <person name="Johnson J."/>
            <person name="Kuo A."/>
            <person name="Lim J.H.P."/>
            <person name="Lipzen A."/>
            <person name="Nolan M."/>
            <person name="Ohm R.A."/>
            <person name="Tamas L."/>
            <person name="Grigoriev I.V."/>
            <person name="Spatafora J.W."/>
            <person name="Nagy L.G."/>
            <person name="Kovacs G.M."/>
        </authorList>
    </citation>
    <scope>NUCLEOTIDE SEQUENCE [LARGE SCALE GENOMIC DNA]</scope>
    <source>
        <strain evidence="1 2">DSE2036</strain>
    </source>
</reference>
<evidence type="ECO:0000313" key="2">
    <source>
        <dbReference type="Proteomes" id="UP000244855"/>
    </source>
</evidence>